<proteinExistence type="predicted"/>
<name>A0A0E9UK86_ANGAN</name>
<reference evidence="1" key="2">
    <citation type="journal article" date="2015" name="Fish Shellfish Immunol.">
        <title>Early steps in the European eel (Anguilla anguilla)-Vibrio vulnificus interaction in the gills: Role of the RtxA13 toxin.</title>
        <authorList>
            <person name="Callol A."/>
            <person name="Pajuelo D."/>
            <person name="Ebbesson L."/>
            <person name="Teles M."/>
            <person name="MacKenzie S."/>
            <person name="Amaro C."/>
        </authorList>
    </citation>
    <scope>NUCLEOTIDE SEQUENCE</scope>
</reference>
<dbReference type="AlphaFoldDB" id="A0A0E9UK86"/>
<protein>
    <submittedName>
        <fullName evidence="1">Uncharacterized protein</fullName>
    </submittedName>
</protein>
<sequence length="36" mass="4182">MVIIHDILFQEQLLRPVHINTISISMLNKKSVFLCS</sequence>
<organism evidence="1">
    <name type="scientific">Anguilla anguilla</name>
    <name type="common">European freshwater eel</name>
    <name type="synonym">Muraena anguilla</name>
    <dbReference type="NCBI Taxonomy" id="7936"/>
    <lineage>
        <taxon>Eukaryota</taxon>
        <taxon>Metazoa</taxon>
        <taxon>Chordata</taxon>
        <taxon>Craniata</taxon>
        <taxon>Vertebrata</taxon>
        <taxon>Euteleostomi</taxon>
        <taxon>Actinopterygii</taxon>
        <taxon>Neopterygii</taxon>
        <taxon>Teleostei</taxon>
        <taxon>Anguilliformes</taxon>
        <taxon>Anguillidae</taxon>
        <taxon>Anguilla</taxon>
    </lineage>
</organism>
<dbReference type="EMBL" id="GBXM01040080">
    <property type="protein sequence ID" value="JAH68497.1"/>
    <property type="molecule type" value="Transcribed_RNA"/>
</dbReference>
<dbReference type="EMBL" id="GBXM01042441">
    <property type="protein sequence ID" value="JAH66136.1"/>
    <property type="molecule type" value="Transcribed_RNA"/>
</dbReference>
<evidence type="ECO:0000313" key="1">
    <source>
        <dbReference type="EMBL" id="JAH66136.1"/>
    </source>
</evidence>
<reference evidence="1" key="1">
    <citation type="submission" date="2014-11" db="EMBL/GenBank/DDBJ databases">
        <authorList>
            <person name="Amaro Gonzalez C."/>
        </authorList>
    </citation>
    <scope>NUCLEOTIDE SEQUENCE</scope>
</reference>
<accession>A0A0E9UK86</accession>